<organism evidence="1 2">
    <name type="scientific">Peronosclerospora sorghi</name>
    <dbReference type="NCBI Taxonomy" id="230839"/>
    <lineage>
        <taxon>Eukaryota</taxon>
        <taxon>Sar</taxon>
        <taxon>Stramenopiles</taxon>
        <taxon>Oomycota</taxon>
        <taxon>Peronosporomycetes</taxon>
        <taxon>Peronosporales</taxon>
        <taxon>Peronosporaceae</taxon>
        <taxon>Peronosclerospora</taxon>
    </lineage>
</organism>
<protein>
    <submittedName>
        <fullName evidence="1">Uncharacterized protein</fullName>
    </submittedName>
</protein>
<dbReference type="EMBL" id="CM047592">
    <property type="protein sequence ID" value="KAI9918037.1"/>
    <property type="molecule type" value="Genomic_DNA"/>
</dbReference>
<gene>
    <name evidence="1" type="ORF">PsorP6_012708</name>
</gene>
<evidence type="ECO:0000313" key="1">
    <source>
        <dbReference type="EMBL" id="KAI9918037.1"/>
    </source>
</evidence>
<comment type="caution">
    <text evidence="1">The sequence shown here is derived from an EMBL/GenBank/DDBJ whole genome shotgun (WGS) entry which is preliminary data.</text>
</comment>
<accession>A0ACC0WH06</accession>
<sequence>MRWPAKSATRATFFVVGAWTPKRQQPTPRGNNSSTTVCDSAIMSCPVIPRSTLPSPTYVAMSAAGRNTSVTGRLEQSARSTRGGRWYSRPAPWSNVTILSWSRPFLGTAKRRRSSGTTTATSSMDETTFLQALAGYPVVRTSTYCRVQWNDVKNGEPIEDGTTSGLSISKDSHERVIQSTDSMEEAMKKFLGLYFSSHETAKIQQQFGKIEHDFIASLCLEDVNDLCAQFVNRKRLE</sequence>
<name>A0ACC0WH06_9STRA</name>
<evidence type="ECO:0000313" key="2">
    <source>
        <dbReference type="Proteomes" id="UP001163321"/>
    </source>
</evidence>
<reference evidence="1 2" key="1">
    <citation type="journal article" date="2022" name="bioRxiv">
        <title>The genome of the oomycete Peronosclerospora sorghi, a cosmopolitan pathogen of maize and sorghum, is inflated with dispersed pseudogenes.</title>
        <authorList>
            <person name="Fletcher K."/>
            <person name="Martin F."/>
            <person name="Isakeit T."/>
            <person name="Cavanaugh K."/>
            <person name="Magill C."/>
            <person name="Michelmore R."/>
        </authorList>
    </citation>
    <scope>NUCLEOTIDE SEQUENCE [LARGE SCALE GENOMIC DNA]</scope>
    <source>
        <strain evidence="1">P6</strain>
    </source>
</reference>
<dbReference type="Proteomes" id="UP001163321">
    <property type="component" value="Chromosome 13"/>
</dbReference>
<keyword evidence="2" id="KW-1185">Reference proteome</keyword>
<proteinExistence type="predicted"/>